<dbReference type="EMBL" id="JAALDL010000012">
    <property type="protein sequence ID" value="NGN99042.1"/>
    <property type="molecule type" value="Genomic_DNA"/>
</dbReference>
<dbReference type="PROSITE" id="PS51257">
    <property type="entry name" value="PROKAR_LIPOPROTEIN"/>
    <property type="match status" value="1"/>
</dbReference>
<dbReference type="SUPFAM" id="SSF49373">
    <property type="entry name" value="Invasin/intimin cell-adhesion fragments"/>
    <property type="match status" value="1"/>
</dbReference>
<dbReference type="InterPro" id="IPR003343">
    <property type="entry name" value="Big_2"/>
</dbReference>
<sequence>MRGVGVLAILLLIAGCKENIDFYFDKGGSADPSTSTDQSTGADQSSASLYQIIVSPSSVSSYLPQQLTATAKYSDGSEREVTDSVTWQSSLTSIVDVNTSGLSSPLTVGTSQVTASLEGVTSDVVRYDVTDSFVCGHVVGVSVGTGANGGVNDVDTSNAAGSCIKVASDNLDNWFTASPSTSFMAQEGFVQNVGSLNSEVTFASTRTEGGTFGPPGGEFATFDQLGGVAHPDGTGNQFDRWCQNLASRSFAGRDNWRRPTRDELSGLRTHKGQSLWTANGWPVGICTHSSTISSGGTGYAEVCLNSGYAAGGAAISKAIYASCIAQP</sequence>
<dbReference type="InterPro" id="IPR008964">
    <property type="entry name" value="Invasin/intimin_cell_adhesion"/>
</dbReference>
<evidence type="ECO:0000313" key="3">
    <source>
        <dbReference type="Proteomes" id="UP000473008"/>
    </source>
</evidence>
<feature type="domain" description="BIG2" evidence="1">
    <location>
        <begin position="48"/>
        <end position="127"/>
    </location>
</feature>
<organism evidence="2 3">
    <name type="scientific">Grimontia sedimenti</name>
    <dbReference type="NCBI Taxonomy" id="2711294"/>
    <lineage>
        <taxon>Bacteria</taxon>
        <taxon>Pseudomonadati</taxon>
        <taxon>Pseudomonadota</taxon>
        <taxon>Gammaproteobacteria</taxon>
        <taxon>Vibrionales</taxon>
        <taxon>Vibrionaceae</taxon>
        <taxon>Grimontia</taxon>
    </lineage>
</organism>
<evidence type="ECO:0000313" key="2">
    <source>
        <dbReference type="EMBL" id="NGN99042.1"/>
    </source>
</evidence>
<comment type="caution">
    <text evidence="2">The sequence shown here is derived from an EMBL/GenBank/DDBJ whole genome shotgun (WGS) entry which is preliminary data.</text>
</comment>
<accession>A0A6M1RHS8</accession>
<dbReference type="RefSeq" id="WP_165015673.1">
    <property type="nucleotide sequence ID" value="NZ_JAALDL010000012.1"/>
</dbReference>
<dbReference type="AlphaFoldDB" id="A0A6M1RHS8"/>
<name>A0A6M1RHS8_9GAMM</name>
<dbReference type="SMART" id="SM00635">
    <property type="entry name" value="BID_2"/>
    <property type="match status" value="1"/>
</dbReference>
<keyword evidence="3" id="KW-1185">Reference proteome</keyword>
<evidence type="ECO:0000259" key="1">
    <source>
        <dbReference type="SMART" id="SM00635"/>
    </source>
</evidence>
<protein>
    <submittedName>
        <fullName evidence="2">DUF1566 domain-containing protein</fullName>
    </submittedName>
</protein>
<proteinExistence type="predicted"/>
<dbReference type="Gene3D" id="2.60.40.1080">
    <property type="match status" value="1"/>
</dbReference>
<gene>
    <name evidence="2" type="ORF">G5S52_15715</name>
</gene>
<reference evidence="2 3" key="1">
    <citation type="submission" date="2020-02" db="EMBL/GenBank/DDBJ databases">
        <title>The draft genome of Grimontia sedimenta sp. nov., isolated from benthic sediments near coral reefs south of Kuwait.</title>
        <authorList>
            <person name="Mahmoud H.M."/>
            <person name="Jose L."/>
            <person name="Eapen S."/>
        </authorList>
    </citation>
    <scope>NUCLEOTIDE SEQUENCE [LARGE SCALE GENOMIC DNA]</scope>
    <source>
        <strain evidence="2 3">S25</strain>
    </source>
</reference>
<dbReference type="Proteomes" id="UP000473008">
    <property type="component" value="Unassembled WGS sequence"/>
</dbReference>